<dbReference type="Pfam" id="PF01636">
    <property type="entry name" value="APH"/>
    <property type="match status" value="1"/>
</dbReference>
<dbReference type="RefSeq" id="XP_040629232.1">
    <property type="nucleotide sequence ID" value="XM_040768438.1"/>
</dbReference>
<sequence>MTELPGKTLLEVIETLSPGEIVDIGMDLRTHLSEFRRIPNPYPTQVWGASGGEWLAPRFHYDWDMPVFEDVAAFHNWIQSVTGQYWPLVQPKVEKTFAKYHNTPTVFTHGDIAPHNILIEGGRISGLIDWETSGWMPHYWENICCVEPNRRGPEAFRKVLEIALADFGAGEGDGITQASETTFNHPPWETMSKEEKEWY</sequence>
<dbReference type="Gene3D" id="3.90.1200.10">
    <property type="match status" value="1"/>
</dbReference>
<organism evidence="3 4">
    <name type="scientific">Dacryopinax primogenitus (strain DJM 731)</name>
    <name type="common">Brown rot fungus</name>
    <dbReference type="NCBI Taxonomy" id="1858805"/>
    <lineage>
        <taxon>Eukaryota</taxon>
        <taxon>Fungi</taxon>
        <taxon>Dikarya</taxon>
        <taxon>Basidiomycota</taxon>
        <taxon>Agaricomycotina</taxon>
        <taxon>Dacrymycetes</taxon>
        <taxon>Dacrymycetales</taxon>
        <taxon>Dacrymycetaceae</taxon>
        <taxon>Dacryopinax</taxon>
    </lineage>
</organism>
<dbReference type="InterPro" id="IPR051678">
    <property type="entry name" value="AGP_Transferase"/>
</dbReference>
<reference evidence="3 4" key="1">
    <citation type="journal article" date="2012" name="Science">
        <title>The Paleozoic origin of enzymatic lignin decomposition reconstructed from 31 fungal genomes.</title>
        <authorList>
            <person name="Floudas D."/>
            <person name="Binder M."/>
            <person name="Riley R."/>
            <person name="Barry K."/>
            <person name="Blanchette R.A."/>
            <person name="Henrissat B."/>
            <person name="Martinez A.T."/>
            <person name="Otillar R."/>
            <person name="Spatafora J.W."/>
            <person name="Yadav J.S."/>
            <person name="Aerts A."/>
            <person name="Benoit I."/>
            <person name="Boyd A."/>
            <person name="Carlson A."/>
            <person name="Copeland A."/>
            <person name="Coutinho P.M."/>
            <person name="de Vries R.P."/>
            <person name="Ferreira P."/>
            <person name="Findley K."/>
            <person name="Foster B."/>
            <person name="Gaskell J."/>
            <person name="Glotzer D."/>
            <person name="Gorecki P."/>
            <person name="Heitman J."/>
            <person name="Hesse C."/>
            <person name="Hori C."/>
            <person name="Igarashi K."/>
            <person name="Jurgens J.A."/>
            <person name="Kallen N."/>
            <person name="Kersten P."/>
            <person name="Kohler A."/>
            <person name="Kuees U."/>
            <person name="Kumar T.K.A."/>
            <person name="Kuo A."/>
            <person name="LaButti K."/>
            <person name="Larrondo L.F."/>
            <person name="Lindquist E."/>
            <person name="Ling A."/>
            <person name="Lombard V."/>
            <person name="Lucas S."/>
            <person name="Lundell T."/>
            <person name="Martin R."/>
            <person name="McLaughlin D.J."/>
            <person name="Morgenstern I."/>
            <person name="Morin E."/>
            <person name="Murat C."/>
            <person name="Nagy L.G."/>
            <person name="Nolan M."/>
            <person name="Ohm R.A."/>
            <person name="Patyshakuliyeva A."/>
            <person name="Rokas A."/>
            <person name="Ruiz-Duenas F.J."/>
            <person name="Sabat G."/>
            <person name="Salamov A."/>
            <person name="Samejima M."/>
            <person name="Schmutz J."/>
            <person name="Slot J.C."/>
            <person name="St John F."/>
            <person name="Stenlid J."/>
            <person name="Sun H."/>
            <person name="Sun S."/>
            <person name="Syed K."/>
            <person name="Tsang A."/>
            <person name="Wiebenga A."/>
            <person name="Young D."/>
            <person name="Pisabarro A."/>
            <person name="Eastwood D.C."/>
            <person name="Martin F."/>
            <person name="Cullen D."/>
            <person name="Grigoriev I.V."/>
            <person name="Hibbett D.S."/>
        </authorList>
    </citation>
    <scope>NUCLEOTIDE SEQUENCE [LARGE SCALE GENOMIC DNA]</scope>
    <source>
        <strain evidence="3 4">DJM-731 SS1</strain>
    </source>
</reference>
<evidence type="ECO:0000313" key="4">
    <source>
        <dbReference type="Proteomes" id="UP000030653"/>
    </source>
</evidence>
<dbReference type="AlphaFoldDB" id="M5GDF2"/>
<feature type="region of interest" description="Disordered" evidence="1">
    <location>
        <begin position="175"/>
        <end position="199"/>
    </location>
</feature>
<dbReference type="InterPro" id="IPR002575">
    <property type="entry name" value="Aminoglycoside_PTrfase"/>
</dbReference>
<gene>
    <name evidence="3" type="ORF">DACRYDRAFT_107264</name>
</gene>
<accession>M5GDF2</accession>
<keyword evidence="4" id="KW-1185">Reference proteome</keyword>
<feature type="domain" description="Aminoglycoside phosphotransferase" evidence="2">
    <location>
        <begin position="1"/>
        <end position="161"/>
    </location>
</feature>
<dbReference type="HOGENOM" id="CLU_1372171_0_0_1"/>
<dbReference type="GO" id="GO:0016301">
    <property type="term" value="F:kinase activity"/>
    <property type="evidence" value="ECO:0007669"/>
    <property type="project" value="UniProtKB-KW"/>
</dbReference>
<keyword evidence="3" id="KW-0808">Transferase</keyword>
<evidence type="ECO:0000259" key="2">
    <source>
        <dbReference type="Pfam" id="PF01636"/>
    </source>
</evidence>
<dbReference type="Proteomes" id="UP000030653">
    <property type="component" value="Unassembled WGS sequence"/>
</dbReference>
<dbReference type="PANTHER" id="PTHR21310">
    <property type="entry name" value="AMINOGLYCOSIDE PHOSPHOTRANSFERASE-RELATED-RELATED"/>
    <property type="match status" value="1"/>
</dbReference>
<evidence type="ECO:0000256" key="1">
    <source>
        <dbReference type="SAM" id="MobiDB-lite"/>
    </source>
</evidence>
<evidence type="ECO:0000313" key="3">
    <source>
        <dbReference type="EMBL" id="EJU02338.1"/>
    </source>
</evidence>
<protein>
    <submittedName>
        <fullName evidence="3">Kinase-like protein</fullName>
    </submittedName>
</protein>
<keyword evidence="3" id="KW-0418">Kinase</keyword>
<dbReference type="GeneID" id="63683500"/>
<dbReference type="PANTHER" id="PTHR21310:SF15">
    <property type="entry name" value="AMINOGLYCOSIDE PHOSPHOTRANSFERASE DOMAIN-CONTAINING PROTEIN"/>
    <property type="match status" value="1"/>
</dbReference>
<dbReference type="SUPFAM" id="SSF56112">
    <property type="entry name" value="Protein kinase-like (PK-like)"/>
    <property type="match status" value="1"/>
</dbReference>
<proteinExistence type="predicted"/>
<dbReference type="InterPro" id="IPR011009">
    <property type="entry name" value="Kinase-like_dom_sf"/>
</dbReference>
<dbReference type="EMBL" id="JH795862">
    <property type="protein sequence ID" value="EJU02338.1"/>
    <property type="molecule type" value="Genomic_DNA"/>
</dbReference>
<name>M5GDF2_DACPD</name>
<dbReference type="OrthoDB" id="8300194at2759"/>
<dbReference type="STRING" id="1858805.M5GDF2"/>